<evidence type="ECO:0000259" key="8">
    <source>
        <dbReference type="Pfam" id="PF01593"/>
    </source>
</evidence>
<dbReference type="AlphaFoldDB" id="A0A3M7PL36"/>
<dbReference type="InterPro" id="IPR050281">
    <property type="entry name" value="Flavin_monoamine_oxidase"/>
</dbReference>
<evidence type="ECO:0000256" key="5">
    <source>
        <dbReference type="ARBA" id="ARBA00022630"/>
    </source>
</evidence>
<dbReference type="PANTHER" id="PTHR10742">
    <property type="entry name" value="FLAVIN MONOAMINE OXIDASE"/>
    <property type="match status" value="1"/>
</dbReference>
<dbReference type="EMBL" id="REGN01010255">
    <property type="protein sequence ID" value="RMZ99367.1"/>
    <property type="molecule type" value="Genomic_DNA"/>
</dbReference>
<comment type="subcellular location">
    <subcellularLocation>
        <location evidence="2">Cytoplasm</location>
    </subcellularLocation>
</comment>
<dbReference type="Gene3D" id="3.90.660.10">
    <property type="match status" value="1"/>
</dbReference>
<evidence type="ECO:0000313" key="9">
    <source>
        <dbReference type="EMBL" id="RMZ99367.1"/>
    </source>
</evidence>
<keyword evidence="7" id="KW-0560">Oxidoreductase</keyword>
<dbReference type="SUPFAM" id="SSF51905">
    <property type="entry name" value="FAD/NAD(P)-binding domain"/>
    <property type="match status" value="1"/>
</dbReference>
<comment type="caution">
    <text evidence="9">The sequence shown here is derived from an EMBL/GenBank/DDBJ whole genome shotgun (WGS) entry which is preliminary data.</text>
</comment>
<dbReference type="SUPFAM" id="SSF54373">
    <property type="entry name" value="FAD-linked reductases, C-terminal domain"/>
    <property type="match status" value="1"/>
</dbReference>
<protein>
    <submittedName>
        <fullName evidence="9">Spermine oxidase-like</fullName>
    </submittedName>
</protein>
<dbReference type="GO" id="GO:0046592">
    <property type="term" value="F:polyamine oxidase activity"/>
    <property type="evidence" value="ECO:0007669"/>
    <property type="project" value="TreeGrafter"/>
</dbReference>
<dbReference type="GO" id="GO:0005737">
    <property type="term" value="C:cytoplasm"/>
    <property type="evidence" value="ECO:0007669"/>
    <property type="project" value="UniProtKB-SubCell"/>
</dbReference>
<organism evidence="9 10">
    <name type="scientific">Brachionus plicatilis</name>
    <name type="common">Marine rotifer</name>
    <name type="synonym">Brachionus muelleri</name>
    <dbReference type="NCBI Taxonomy" id="10195"/>
    <lineage>
        <taxon>Eukaryota</taxon>
        <taxon>Metazoa</taxon>
        <taxon>Spiralia</taxon>
        <taxon>Gnathifera</taxon>
        <taxon>Rotifera</taxon>
        <taxon>Eurotatoria</taxon>
        <taxon>Monogononta</taxon>
        <taxon>Pseudotrocha</taxon>
        <taxon>Ploima</taxon>
        <taxon>Brachionidae</taxon>
        <taxon>Brachionus</taxon>
    </lineage>
</organism>
<proteinExistence type="inferred from homology"/>
<evidence type="ECO:0000256" key="1">
    <source>
        <dbReference type="ARBA" id="ARBA00001974"/>
    </source>
</evidence>
<evidence type="ECO:0000256" key="6">
    <source>
        <dbReference type="ARBA" id="ARBA00022827"/>
    </source>
</evidence>
<dbReference type="InterPro" id="IPR002937">
    <property type="entry name" value="Amino_oxidase"/>
</dbReference>
<dbReference type="Proteomes" id="UP000276133">
    <property type="component" value="Unassembled WGS sequence"/>
</dbReference>
<evidence type="ECO:0000256" key="4">
    <source>
        <dbReference type="ARBA" id="ARBA00022490"/>
    </source>
</evidence>
<gene>
    <name evidence="9" type="ORF">BpHYR1_024836</name>
</gene>
<keyword evidence="6" id="KW-0274">FAD</keyword>
<dbReference type="PROSITE" id="PS51257">
    <property type="entry name" value="PROKAR_LIPOPROTEIN"/>
    <property type="match status" value="1"/>
</dbReference>
<comment type="similarity">
    <text evidence="3">Belongs to the flavin monoamine oxidase family.</text>
</comment>
<reference evidence="9 10" key="1">
    <citation type="journal article" date="2018" name="Sci. Rep.">
        <title>Genomic signatures of local adaptation to the degree of environmental predictability in rotifers.</title>
        <authorList>
            <person name="Franch-Gras L."/>
            <person name="Hahn C."/>
            <person name="Garcia-Roger E.M."/>
            <person name="Carmona M.J."/>
            <person name="Serra M."/>
            <person name="Gomez A."/>
        </authorList>
    </citation>
    <scope>NUCLEOTIDE SEQUENCE [LARGE SCALE GENOMIC DNA]</scope>
    <source>
        <strain evidence="9">HYR1</strain>
    </source>
</reference>
<comment type="cofactor">
    <cofactor evidence="1">
        <name>FAD</name>
        <dbReference type="ChEBI" id="CHEBI:57692"/>
    </cofactor>
</comment>
<dbReference type="PANTHER" id="PTHR10742:SF405">
    <property type="entry name" value="PEROXISOMAL N(1)-ACETYL-SPERMINE_SPERMIDINE OXIDASE"/>
    <property type="match status" value="1"/>
</dbReference>
<evidence type="ECO:0000313" key="10">
    <source>
        <dbReference type="Proteomes" id="UP000276133"/>
    </source>
</evidence>
<name>A0A3M7PL36_BRAPC</name>
<dbReference type="Gene3D" id="3.50.50.60">
    <property type="entry name" value="FAD/NAD(P)-binding domain"/>
    <property type="match status" value="1"/>
</dbReference>
<keyword evidence="4" id="KW-0963">Cytoplasm</keyword>
<dbReference type="OrthoDB" id="5046242at2759"/>
<dbReference type="Pfam" id="PF01593">
    <property type="entry name" value="Amino_oxidase"/>
    <property type="match status" value="1"/>
</dbReference>
<sequence>MEHTKVLIVGAGMSGLSACLKLIEAGIYDFKLIEASDRIGGRIHTIFFDNSFIEMGAQWIHGTKKNPIFELSKSLDLLDGRKITEGSVHYRSQDGTQLDEGFVEKIFDKIENIFDNLEDLIENELEEDSDENMDDGFIKILKKLKTNENVNIETIKSIYRSRCNEEKVDNACEDLRRLSAIGWNEHEYFDGEQFTRLKYGYSKLIEYFFAQIPTKNILFNHLVANIDWSESPLRVTCVDQSNKQNITFTSDFVVSTCSTGYLKNHHHKLFSPDLPLEKIKAIENLGFGLVDKLFVCFDKPLFNKNYEGMKILWQDDITFYLDCDKKWNLQENKFYQALDNFEVLPNLPNVLVCFLVGKEALFIENLEEECLIDVINELFVKCFFDLKLPKPKRVLRSRWNEDKFALGSYTYIKIGSGLKDVKELHRPLNNSLFFSGEATNYKYMGTVHGAYITGREVANRIIRLAKF</sequence>
<evidence type="ECO:0000256" key="7">
    <source>
        <dbReference type="ARBA" id="ARBA00023002"/>
    </source>
</evidence>
<evidence type="ECO:0000256" key="2">
    <source>
        <dbReference type="ARBA" id="ARBA00004496"/>
    </source>
</evidence>
<keyword evidence="5" id="KW-0285">Flavoprotein</keyword>
<keyword evidence="10" id="KW-1185">Reference proteome</keyword>
<accession>A0A3M7PL36</accession>
<evidence type="ECO:0000256" key="3">
    <source>
        <dbReference type="ARBA" id="ARBA00005995"/>
    </source>
</evidence>
<dbReference type="InterPro" id="IPR036188">
    <property type="entry name" value="FAD/NAD-bd_sf"/>
</dbReference>
<feature type="domain" description="Amine oxidase" evidence="8">
    <location>
        <begin position="13"/>
        <end position="462"/>
    </location>
</feature>
<dbReference type="STRING" id="10195.A0A3M7PL36"/>